<keyword evidence="7" id="KW-1185">Reference proteome</keyword>
<feature type="signal peptide" evidence="4">
    <location>
        <begin position="1"/>
        <end position="22"/>
    </location>
</feature>
<dbReference type="Proteomes" id="UP001202117">
    <property type="component" value="Unassembled WGS sequence"/>
</dbReference>
<dbReference type="EMBL" id="JAKVPY010000003">
    <property type="protein sequence ID" value="MCH4562080.1"/>
    <property type="molecule type" value="Genomic_DNA"/>
</dbReference>
<dbReference type="PANTHER" id="PTHR30290:SF9">
    <property type="entry name" value="OLIGOPEPTIDE-BINDING PROTEIN APPA"/>
    <property type="match status" value="1"/>
</dbReference>
<evidence type="ECO:0000256" key="1">
    <source>
        <dbReference type="ARBA" id="ARBA00005695"/>
    </source>
</evidence>
<keyword evidence="3 4" id="KW-0732">Signal</keyword>
<dbReference type="Gene3D" id="3.40.190.10">
    <property type="entry name" value="Periplasmic binding protein-like II"/>
    <property type="match status" value="1"/>
</dbReference>
<comment type="caution">
    <text evidence="6">The sequence shown here is derived from an EMBL/GenBank/DDBJ whole genome shotgun (WGS) entry which is preliminary data.</text>
</comment>
<dbReference type="PANTHER" id="PTHR30290">
    <property type="entry name" value="PERIPLASMIC BINDING COMPONENT OF ABC TRANSPORTER"/>
    <property type="match status" value="1"/>
</dbReference>
<name>A0ABS9RQH3_9GAMM</name>
<evidence type="ECO:0000256" key="3">
    <source>
        <dbReference type="ARBA" id="ARBA00022729"/>
    </source>
</evidence>
<evidence type="ECO:0000256" key="4">
    <source>
        <dbReference type="SAM" id="SignalP"/>
    </source>
</evidence>
<feature type="domain" description="Solute-binding protein family 5" evidence="5">
    <location>
        <begin position="73"/>
        <end position="421"/>
    </location>
</feature>
<evidence type="ECO:0000313" key="7">
    <source>
        <dbReference type="Proteomes" id="UP001202117"/>
    </source>
</evidence>
<evidence type="ECO:0000259" key="5">
    <source>
        <dbReference type="Pfam" id="PF00496"/>
    </source>
</evidence>
<comment type="similarity">
    <text evidence="1">Belongs to the bacterial solute-binding protein 5 family.</text>
</comment>
<dbReference type="InterPro" id="IPR039424">
    <property type="entry name" value="SBP_5"/>
</dbReference>
<sequence>MKPNHLLIGALLASASLGPAIAQENKNVTVVLAEETDLVEPCMATRSNIGRVVMQNISETLTELDVRDGGGGIKPRLAESWEQVDDNTWRFHLRQGVTFSDGSSFDAEDVKHSFARAMSDQISCEIARYYSGMEITPAIVDEHTIDFTAEPAQPIMPLLMSLLTIVPSETPVEFTREPIGTGPYTLAEWNPGQNIRLERRDDYWGDTPEVSGATYLFRQDPAVRAAMVETDEADIAPSISAIEADDPELDHSYPNSETLYLRLDHSMAPLDDRRVRLAINHAIDREAFVGSLLPEGTELATAIVPPTTQGWNAKLTPPAYDPEKARVLLEEAASAGVPVDREITLVGRTGNYPNVTEVMETLHFMLSDVGFNVDLQMYEVAEFENLYSKPYPEDRNPQLVAAMHDNARGDAVFSMYFKYHSEGRQSGIADARVDELIAQATAATGEERAKLWSELFGYLHDDVVADALLFHMVGFARVNERLDWEPTIATNSQLQLADIAFE</sequence>
<gene>
    <name evidence="6" type="ORF">MKP05_02925</name>
</gene>
<evidence type="ECO:0000256" key="2">
    <source>
        <dbReference type="ARBA" id="ARBA00022448"/>
    </source>
</evidence>
<accession>A0ABS9RQH3</accession>
<feature type="chain" id="PRO_5046387757" evidence="4">
    <location>
        <begin position="23"/>
        <end position="502"/>
    </location>
</feature>
<dbReference type="Pfam" id="PF00496">
    <property type="entry name" value="SBP_bac_5"/>
    <property type="match status" value="1"/>
</dbReference>
<dbReference type="CDD" id="cd08491">
    <property type="entry name" value="PBP2_NikA_DppA_OppA_like_12"/>
    <property type="match status" value="1"/>
</dbReference>
<keyword evidence="2" id="KW-0813">Transport</keyword>
<dbReference type="InterPro" id="IPR000914">
    <property type="entry name" value="SBP_5_dom"/>
</dbReference>
<evidence type="ECO:0000313" key="6">
    <source>
        <dbReference type="EMBL" id="MCH4562080.1"/>
    </source>
</evidence>
<dbReference type="Gene3D" id="3.10.105.10">
    <property type="entry name" value="Dipeptide-binding Protein, Domain 3"/>
    <property type="match status" value="1"/>
</dbReference>
<protein>
    <submittedName>
        <fullName evidence="6">ABC transporter substrate-binding protein</fullName>
    </submittedName>
</protein>
<dbReference type="SUPFAM" id="SSF53850">
    <property type="entry name" value="Periplasmic binding protein-like II"/>
    <property type="match status" value="1"/>
</dbReference>
<dbReference type="PIRSF" id="PIRSF002741">
    <property type="entry name" value="MppA"/>
    <property type="match status" value="1"/>
</dbReference>
<organism evidence="6 7">
    <name type="scientific">Halomonas flagellata</name>
    <dbReference type="NCBI Taxonomy" id="2920385"/>
    <lineage>
        <taxon>Bacteria</taxon>
        <taxon>Pseudomonadati</taxon>
        <taxon>Pseudomonadota</taxon>
        <taxon>Gammaproteobacteria</taxon>
        <taxon>Oceanospirillales</taxon>
        <taxon>Halomonadaceae</taxon>
        <taxon>Halomonas</taxon>
    </lineage>
</organism>
<reference evidence="6 7" key="1">
    <citation type="submission" date="2022-02" db="EMBL/GenBank/DDBJ databases">
        <title>Halomonas fukangensis sp. nov., a halophilic bacterium isolated from a bulk soil of Kalidium foliatum at Fukang.</title>
        <authorList>
            <person name="Huang Y."/>
        </authorList>
    </citation>
    <scope>NUCLEOTIDE SEQUENCE [LARGE SCALE GENOMIC DNA]</scope>
    <source>
        <strain evidence="6 7">EGI 63088</strain>
    </source>
</reference>
<dbReference type="RefSeq" id="WP_240566945.1">
    <property type="nucleotide sequence ID" value="NZ_JAKVPY010000003.1"/>
</dbReference>
<dbReference type="Gene3D" id="3.90.76.10">
    <property type="entry name" value="Dipeptide-binding Protein, Domain 1"/>
    <property type="match status" value="1"/>
</dbReference>
<dbReference type="InterPro" id="IPR030678">
    <property type="entry name" value="Peptide/Ni-bd"/>
</dbReference>
<proteinExistence type="inferred from homology"/>